<evidence type="ECO:0000256" key="6">
    <source>
        <dbReference type="ARBA" id="ARBA00022786"/>
    </source>
</evidence>
<dbReference type="PANTHER" id="PTHR45931:SF3">
    <property type="entry name" value="RING ZINC FINGER-CONTAINING PROTEIN"/>
    <property type="match status" value="1"/>
</dbReference>
<proteinExistence type="predicted"/>
<dbReference type="EC" id="2.3.2.27" evidence="2"/>
<dbReference type="GO" id="GO:0006511">
    <property type="term" value="P:ubiquitin-dependent protein catabolic process"/>
    <property type="evidence" value="ECO:0007669"/>
    <property type="project" value="TreeGrafter"/>
</dbReference>
<organism evidence="11 12">
    <name type="scientific">Lasiosphaeria hispida</name>
    <dbReference type="NCBI Taxonomy" id="260671"/>
    <lineage>
        <taxon>Eukaryota</taxon>
        <taxon>Fungi</taxon>
        <taxon>Dikarya</taxon>
        <taxon>Ascomycota</taxon>
        <taxon>Pezizomycotina</taxon>
        <taxon>Sordariomycetes</taxon>
        <taxon>Sordariomycetidae</taxon>
        <taxon>Sordariales</taxon>
        <taxon>Lasiosphaeriaceae</taxon>
        <taxon>Lasiosphaeria</taxon>
    </lineage>
</organism>
<keyword evidence="5 8" id="KW-0863">Zinc-finger</keyword>
<feature type="compositionally biased region" description="Polar residues" evidence="9">
    <location>
        <begin position="77"/>
        <end position="102"/>
    </location>
</feature>
<protein>
    <recommendedName>
        <fullName evidence="2">RING-type E3 ubiquitin transferase</fullName>
        <ecNumber evidence="2">2.3.2.27</ecNumber>
    </recommendedName>
</protein>
<feature type="region of interest" description="Disordered" evidence="9">
    <location>
        <begin position="163"/>
        <end position="206"/>
    </location>
</feature>
<dbReference type="EMBL" id="JAUIQD010000007">
    <property type="protein sequence ID" value="KAK3344284.1"/>
    <property type="molecule type" value="Genomic_DNA"/>
</dbReference>
<dbReference type="SUPFAM" id="SSF57850">
    <property type="entry name" value="RING/U-box"/>
    <property type="match status" value="1"/>
</dbReference>
<reference evidence="11" key="1">
    <citation type="journal article" date="2023" name="Mol. Phylogenet. Evol.">
        <title>Genome-scale phylogeny and comparative genomics of the fungal order Sordariales.</title>
        <authorList>
            <person name="Hensen N."/>
            <person name="Bonometti L."/>
            <person name="Westerberg I."/>
            <person name="Brannstrom I.O."/>
            <person name="Guillou S."/>
            <person name="Cros-Aarteil S."/>
            <person name="Calhoun S."/>
            <person name="Haridas S."/>
            <person name="Kuo A."/>
            <person name="Mondo S."/>
            <person name="Pangilinan J."/>
            <person name="Riley R."/>
            <person name="LaButti K."/>
            <person name="Andreopoulos B."/>
            <person name="Lipzen A."/>
            <person name="Chen C."/>
            <person name="Yan M."/>
            <person name="Daum C."/>
            <person name="Ng V."/>
            <person name="Clum A."/>
            <person name="Steindorff A."/>
            <person name="Ohm R.A."/>
            <person name="Martin F."/>
            <person name="Silar P."/>
            <person name="Natvig D.O."/>
            <person name="Lalanne C."/>
            <person name="Gautier V."/>
            <person name="Ament-Velasquez S.L."/>
            <person name="Kruys A."/>
            <person name="Hutchinson M.I."/>
            <person name="Powell A.J."/>
            <person name="Barry K."/>
            <person name="Miller A.N."/>
            <person name="Grigoriev I.V."/>
            <person name="Debuchy R."/>
            <person name="Gladieux P."/>
            <person name="Hiltunen Thoren M."/>
            <person name="Johannesson H."/>
        </authorList>
    </citation>
    <scope>NUCLEOTIDE SEQUENCE</scope>
    <source>
        <strain evidence="11">CBS 955.72</strain>
    </source>
</reference>
<comment type="caution">
    <text evidence="11">The sequence shown here is derived from an EMBL/GenBank/DDBJ whole genome shotgun (WGS) entry which is preliminary data.</text>
</comment>
<dbReference type="PROSITE" id="PS50089">
    <property type="entry name" value="ZF_RING_2"/>
    <property type="match status" value="1"/>
</dbReference>
<keyword evidence="6" id="KW-0833">Ubl conjugation pathway</keyword>
<dbReference type="InterPro" id="IPR051834">
    <property type="entry name" value="RING_finger_E3_ligase"/>
</dbReference>
<feature type="region of interest" description="Disordered" evidence="9">
    <location>
        <begin position="33"/>
        <end position="109"/>
    </location>
</feature>
<evidence type="ECO:0000313" key="11">
    <source>
        <dbReference type="EMBL" id="KAK3344284.1"/>
    </source>
</evidence>
<evidence type="ECO:0000256" key="7">
    <source>
        <dbReference type="ARBA" id="ARBA00022833"/>
    </source>
</evidence>
<evidence type="ECO:0000256" key="9">
    <source>
        <dbReference type="SAM" id="MobiDB-lite"/>
    </source>
</evidence>
<comment type="catalytic activity">
    <reaction evidence="1">
        <text>S-ubiquitinyl-[E2 ubiquitin-conjugating enzyme]-L-cysteine + [acceptor protein]-L-lysine = [E2 ubiquitin-conjugating enzyme]-L-cysteine + N(6)-ubiquitinyl-[acceptor protein]-L-lysine.</text>
        <dbReference type="EC" id="2.3.2.27"/>
    </reaction>
</comment>
<dbReference type="PANTHER" id="PTHR45931">
    <property type="entry name" value="SI:CH211-59O9.10"/>
    <property type="match status" value="1"/>
</dbReference>
<evidence type="ECO:0000256" key="5">
    <source>
        <dbReference type="ARBA" id="ARBA00022771"/>
    </source>
</evidence>
<evidence type="ECO:0000256" key="8">
    <source>
        <dbReference type="PROSITE-ProRule" id="PRU00175"/>
    </source>
</evidence>
<dbReference type="Gene3D" id="3.30.40.10">
    <property type="entry name" value="Zinc/RING finger domain, C3HC4 (zinc finger)"/>
    <property type="match status" value="1"/>
</dbReference>
<evidence type="ECO:0000313" key="12">
    <source>
        <dbReference type="Proteomes" id="UP001275084"/>
    </source>
</evidence>
<gene>
    <name evidence="11" type="ORF">B0T25DRAFT_322590</name>
</gene>
<dbReference type="CDD" id="cd16454">
    <property type="entry name" value="RING-H2_PA-TM-RING"/>
    <property type="match status" value="1"/>
</dbReference>
<name>A0AAJ0H9H3_9PEZI</name>
<reference evidence="11" key="2">
    <citation type="submission" date="2023-06" db="EMBL/GenBank/DDBJ databases">
        <authorList>
            <consortium name="Lawrence Berkeley National Laboratory"/>
            <person name="Haridas S."/>
            <person name="Hensen N."/>
            <person name="Bonometti L."/>
            <person name="Westerberg I."/>
            <person name="Brannstrom I.O."/>
            <person name="Guillou S."/>
            <person name="Cros-Aarteil S."/>
            <person name="Calhoun S."/>
            <person name="Kuo A."/>
            <person name="Mondo S."/>
            <person name="Pangilinan J."/>
            <person name="Riley R."/>
            <person name="Labutti K."/>
            <person name="Andreopoulos B."/>
            <person name="Lipzen A."/>
            <person name="Chen C."/>
            <person name="Yanf M."/>
            <person name="Daum C."/>
            <person name="Ng V."/>
            <person name="Clum A."/>
            <person name="Steindorff A."/>
            <person name="Ohm R."/>
            <person name="Martin F."/>
            <person name="Silar P."/>
            <person name="Natvig D."/>
            <person name="Lalanne C."/>
            <person name="Gautier V."/>
            <person name="Ament-Velasquez S.L."/>
            <person name="Kruys A."/>
            <person name="Hutchinson M.I."/>
            <person name="Powell A.J."/>
            <person name="Barry K."/>
            <person name="Miller A.N."/>
            <person name="Grigoriev I.V."/>
            <person name="Debuchy R."/>
            <person name="Gladieux P."/>
            <person name="Thoren M.H."/>
            <person name="Johannesson H."/>
        </authorList>
    </citation>
    <scope>NUCLEOTIDE SEQUENCE</scope>
    <source>
        <strain evidence="11">CBS 955.72</strain>
    </source>
</reference>
<evidence type="ECO:0000256" key="2">
    <source>
        <dbReference type="ARBA" id="ARBA00012483"/>
    </source>
</evidence>
<dbReference type="FunFam" id="3.30.40.10:FF:000127">
    <property type="entry name" value="E3 ubiquitin-protein ligase RNF181"/>
    <property type="match status" value="1"/>
</dbReference>
<dbReference type="AlphaFoldDB" id="A0AAJ0H9H3"/>
<keyword evidence="4" id="KW-0479">Metal-binding</keyword>
<feature type="compositionally biased region" description="Low complexity" evidence="9">
    <location>
        <begin position="178"/>
        <end position="192"/>
    </location>
</feature>
<dbReference type="GO" id="GO:0016567">
    <property type="term" value="P:protein ubiquitination"/>
    <property type="evidence" value="ECO:0007669"/>
    <property type="project" value="UniProtKB-ARBA"/>
</dbReference>
<evidence type="ECO:0000256" key="4">
    <source>
        <dbReference type="ARBA" id="ARBA00022723"/>
    </source>
</evidence>
<dbReference type="GO" id="GO:0008270">
    <property type="term" value="F:zinc ion binding"/>
    <property type="evidence" value="ECO:0007669"/>
    <property type="project" value="UniProtKB-KW"/>
</dbReference>
<dbReference type="GO" id="GO:0005634">
    <property type="term" value="C:nucleus"/>
    <property type="evidence" value="ECO:0007669"/>
    <property type="project" value="TreeGrafter"/>
</dbReference>
<accession>A0AAJ0H9H3</accession>
<evidence type="ECO:0000256" key="3">
    <source>
        <dbReference type="ARBA" id="ARBA00022679"/>
    </source>
</evidence>
<feature type="compositionally biased region" description="Low complexity" evidence="9">
    <location>
        <begin position="48"/>
        <end position="67"/>
    </location>
</feature>
<dbReference type="InterPro" id="IPR013083">
    <property type="entry name" value="Znf_RING/FYVE/PHD"/>
</dbReference>
<dbReference type="InterPro" id="IPR001841">
    <property type="entry name" value="Znf_RING"/>
</dbReference>
<sequence length="360" mass="37838">MDSVYCHSCHHQWQRASDAIECPACRSASAEIISPDNDPRHFHNNQQPAGSAPDAAGSGAGDTPAASHNPEVRPAADSTSTNQPSDTNGNATSPGDTANSGAGSHGQAHSHPEFIFMLPRPAMTFFTTVGSVGTDHTPPPDAAAPGGPALPIYMGFHIYTPNFHHAPSPPHPTGANSPTAETEGATEQTQPPSGEPQQYGPAPPPEATFIPMDFIASLLSSLFNPGAAVVGDAAYTQEAFDHIMSLLREQSNPEGAPPASQTAIEKLDVKELDEKMMGGETVTRCVICVDEMTTGDKASVLPCSHFFHGGCVTPWLKQHNTCPVCRRSIEEEETSKAAKAAEFIHETAPQHNTPNAAGCP</sequence>
<dbReference type="Pfam" id="PF13639">
    <property type="entry name" value="zf-RING_2"/>
    <property type="match status" value="1"/>
</dbReference>
<keyword evidence="12" id="KW-1185">Reference proteome</keyword>
<dbReference type="SMART" id="SM00184">
    <property type="entry name" value="RING"/>
    <property type="match status" value="1"/>
</dbReference>
<keyword evidence="3" id="KW-0808">Transferase</keyword>
<evidence type="ECO:0000259" key="10">
    <source>
        <dbReference type="PROSITE" id="PS50089"/>
    </source>
</evidence>
<feature type="domain" description="RING-type" evidence="10">
    <location>
        <begin position="285"/>
        <end position="326"/>
    </location>
</feature>
<keyword evidence="7" id="KW-0862">Zinc</keyword>
<dbReference type="Proteomes" id="UP001275084">
    <property type="component" value="Unassembled WGS sequence"/>
</dbReference>
<dbReference type="GO" id="GO:0061630">
    <property type="term" value="F:ubiquitin protein ligase activity"/>
    <property type="evidence" value="ECO:0007669"/>
    <property type="project" value="UniProtKB-EC"/>
</dbReference>
<evidence type="ECO:0000256" key="1">
    <source>
        <dbReference type="ARBA" id="ARBA00000900"/>
    </source>
</evidence>